<evidence type="ECO:0000259" key="1">
    <source>
        <dbReference type="Pfam" id="PF02627"/>
    </source>
</evidence>
<dbReference type="InterPro" id="IPR003779">
    <property type="entry name" value="CMD-like"/>
</dbReference>
<dbReference type="PANTHER" id="PTHR34846">
    <property type="entry name" value="4-CARBOXYMUCONOLACTONE DECARBOXYLASE FAMILY PROTEIN (AFU_ORTHOLOGUE AFUA_6G11590)"/>
    <property type="match status" value="1"/>
</dbReference>
<accession>A0A934NG28</accession>
<dbReference type="InterPro" id="IPR029032">
    <property type="entry name" value="AhpD-like"/>
</dbReference>
<evidence type="ECO:0000313" key="2">
    <source>
        <dbReference type="EMBL" id="MBJ7601582.1"/>
    </source>
</evidence>
<comment type="caution">
    <text evidence="2">The sequence shown here is derived from an EMBL/GenBank/DDBJ whole genome shotgun (WGS) entry which is preliminary data.</text>
</comment>
<evidence type="ECO:0000313" key="3">
    <source>
        <dbReference type="Proteomes" id="UP000620075"/>
    </source>
</evidence>
<dbReference type="AlphaFoldDB" id="A0A934NG28"/>
<protein>
    <submittedName>
        <fullName evidence="2">Carboxymuconolactone decarboxylase family protein</fullName>
    </submittedName>
</protein>
<dbReference type="RefSeq" id="WP_338175933.1">
    <property type="nucleotide sequence ID" value="NZ_JAEKNQ010000001.1"/>
</dbReference>
<dbReference type="Gene3D" id="1.20.1290.10">
    <property type="entry name" value="AhpD-like"/>
    <property type="match status" value="1"/>
</dbReference>
<dbReference type="Pfam" id="PF02627">
    <property type="entry name" value="CMD"/>
    <property type="match status" value="1"/>
</dbReference>
<dbReference type="Proteomes" id="UP000620075">
    <property type="component" value="Unassembled WGS sequence"/>
</dbReference>
<dbReference type="SUPFAM" id="SSF69118">
    <property type="entry name" value="AhpD-like"/>
    <property type="match status" value="1"/>
</dbReference>
<gene>
    <name evidence="2" type="ORF">JF888_00035</name>
</gene>
<reference evidence="2 3" key="1">
    <citation type="submission" date="2020-10" db="EMBL/GenBank/DDBJ databases">
        <title>Ca. Dormibacterota MAGs.</title>
        <authorList>
            <person name="Montgomery K."/>
        </authorList>
    </citation>
    <scope>NUCLEOTIDE SEQUENCE [LARGE SCALE GENOMIC DNA]</scope>
    <source>
        <strain evidence="2">SC8811_S16_3</strain>
    </source>
</reference>
<feature type="domain" description="Carboxymuconolactone decarboxylase-like" evidence="1">
    <location>
        <begin position="44"/>
        <end position="122"/>
    </location>
</feature>
<name>A0A934NG28_9BACT</name>
<organism evidence="2 3">
    <name type="scientific">Candidatus Dormiibacter inghamiae</name>
    <dbReference type="NCBI Taxonomy" id="3127013"/>
    <lineage>
        <taxon>Bacteria</taxon>
        <taxon>Bacillati</taxon>
        <taxon>Candidatus Dormiibacterota</taxon>
        <taxon>Candidatus Dormibacteria</taxon>
        <taxon>Candidatus Dormibacterales</taxon>
        <taxon>Candidatus Dormibacteraceae</taxon>
        <taxon>Candidatus Dormiibacter</taxon>
    </lineage>
</organism>
<proteinExistence type="predicted"/>
<sequence length="185" mass="20669">MGRIPLATSDKGLLVHLAAWYSKRRFGKVVEPLGAMSHHRGVLATISIMEFGVQRWHRLDPTLQCLAQIGAASTIGCSWCMDFGYWEAHHRGVDLAKIEGVPRWRQSEIYTDLERLVLEYAEAMTTTPPIVTDGLAARLRDHLGDARMVELTELVAVENLRSRFNSALGLESQGFKAECPLPQRG</sequence>
<dbReference type="PANTHER" id="PTHR34846:SF10">
    <property type="entry name" value="CYTOPLASMIC PROTEIN"/>
    <property type="match status" value="1"/>
</dbReference>
<dbReference type="GO" id="GO:0051920">
    <property type="term" value="F:peroxiredoxin activity"/>
    <property type="evidence" value="ECO:0007669"/>
    <property type="project" value="InterPro"/>
</dbReference>
<dbReference type="EMBL" id="JAEKNQ010000001">
    <property type="protein sequence ID" value="MBJ7601582.1"/>
    <property type="molecule type" value="Genomic_DNA"/>
</dbReference>